<keyword evidence="3" id="KW-1185">Reference proteome</keyword>
<dbReference type="InterPro" id="IPR007320">
    <property type="entry name" value="PDCD2_C"/>
</dbReference>
<sequence>MPAIILGMPGPWADDNYEASDHYTTKIGGVPDWPIPETDIRHDLLECGVCGKRLCLVAQVHAPITRDALKVDERIIYVLGCVMPKCGSDPHSWRVLRLQKFPNAVESSTAAEEVFSSAVSCESVSRSNWWEDLSENGSREEDDDDNYGDVDLQELGRALSEAASLASLSKKQNGSIHPKDVANGLPVKPSMVVKDACILVVPCFYIYSQEEPSSSDVSAICSSYSSLSVKDNKSHIDDHREEEKWDEERYEYDRALDVDRTYLKFKKRVDAYPEQCFRYSYGGQPLLATTNLEEPGICSLCGGSRHYEMQLMPPLLYFLQQTTDDASTCSPEDWSWMTLIVYTCSKSCTLALHDGKSSSDGWATVEEGIIIQNENSLHDSARLAYFS</sequence>
<dbReference type="EMBL" id="QPKB01000011">
    <property type="protein sequence ID" value="RWR95501.1"/>
    <property type="molecule type" value="Genomic_DNA"/>
</dbReference>
<dbReference type="Pfam" id="PF04194">
    <property type="entry name" value="PDCD2_C"/>
    <property type="match status" value="1"/>
</dbReference>
<dbReference type="PANTHER" id="PTHR47762:SF2">
    <property type="entry name" value="OS04G0640800 PROTEIN"/>
    <property type="match status" value="1"/>
</dbReference>
<evidence type="ECO:0000259" key="1">
    <source>
        <dbReference type="Pfam" id="PF04194"/>
    </source>
</evidence>
<dbReference type="Proteomes" id="UP000283530">
    <property type="component" value="Unassembled WGS sequence"/>
</dbReference>
<proteinExistence type="predicted"/>
<dbReference type="PANTHER" id="PTHR47762">
    <property type="entry name" value="OSJNBB0079B02.4 PROTEIN"/>
    <property type="match status" value="1"/>
</dbReference>
<dbReference type="AlphaFoldDB" id="A0A443PXL1"/>
<name>A0A443PXL1_9MAGN</name>
<dbReference type="GO" id="GO:0005737">
    <property type="term" value="C:cytoplasm"/>
    <property type="evidence" value="ECO:0007669"/>
    <property type="project" value="InterPro"/>
</dbReference>
<dbReference type="STRING" id="337451.A0A443PXL1"/>
<evidence type="ECO:0000313" key="3">
    <source>
        <dbReference type="Proteomes" id="UP000283530"/>
    </source>
</evidence>
<dbReference type="OrthoDB" id="366284at2759"/>
<organism evidence="2 3">
    <name type="scientific">Cinnamomum micranthum f. kanehirae</name>
    <dbReference type="NCBI Taxonomy" id="337451"/>
    <lineage>
        <taxon>Eukaryota</taxon>
        <taxon>Viridiplantae</taxon>
        <taxon>Streptophyta</taxon>
        <taxon>Embryophyta</taxon>
        <taxon>Tracheophyta</taxon>
        <taxon>Spermatophyta</taxon>
        <taxon>Magnoliopsida</taxon>
        <taxon>Magnoliidae</taxon>
        <taxon>Laurales</taxon>
        <taxon>Lauraceae</taxon>
        <taxon>Cinnamomum</taxon>
    </lineage>
</organism>
<reference evidence="2 3" key="1">
    <citation type="journal article" date="2019" name="Nat. Plants">
        <title>Stout camphor tree genome fills gaps in understanding of flowering plant genome evolution.</title>
        <authorList>
            <person name="Chaw S.M."/>
            <person name="Liu Y.C."/>
            <person name="Wu Y.W."/>
            <person name="Wang H.Y."/>
            <person name="Lin C.I."/>
            <person name="Wu C.S."/>
            <person name="Ke H.M."/>
            <person name="Chang L.Y."/>
            <person name="Hsu C.Y."/>
            <person name="Yang H.T."/>
            <person name="Sudianto E."/>
            <person name="Hsu M.H."/>
            <person name="Wu K.P."/>
            <person name="Wang L.N."/>
            <person name="Leebens-Mack J.H."/>
            <person name="Tsai I.J."/>
        </authorList>
    </citation>
    <scope>NUCLEOTIDE SEQUENCE [LARGE SCALE GENOMIC DNA]</scope>
    <source>
        <strain evidence="3">cv. Chaw 1501</strain>
        <tissue evidence="2">Young leaves</tissue>
    </source>
</reference>
<accession>A0A443PXL1</accession>
<gene>
    <name evidence="2" type="ORF">CKAN_02485000</name>
</gene>
<protein>
    <submittedName>
        <fullName evidence="2">Programmed cell death protein 2-like protein isoform X2</fullName>
    </submittedName>
</protein>
<evidence type="ECO:0000313" key="2">
    <source>
        <dbReference type="EMBL" id="RWR95501.1"/>
    </source>
</evidence>
<comment type="caution">
    <text evidence="2">The sequence shown here is derived from an EMBL/GenBank/DDBJ whole genome shotgun (WGS) entry which is preliminary data.</text>
</comment>
<feature type="domain" description="Programmed cell death protein 2 C-terminal" evidence="1">
    <location>
        <begin position="259"/>
        <end position="372"/>
    </location>
</feature>